<keyword evidence="9" id="KW-0732">Signal</keyword>
<gene>
    <name evidence="11" type="ORF">LARSCL_LOCUS17165</name>
</gene>
<dbReference type="EMBL" id="CAXIEN010000286">
    <property type="protein sequence ID" value="CAL1291592.1"/>
    <property type="molecule type" value="Genomic_DNA"/>
</dbReference>
<evidence type="ECO:0000256" key="2">
    <source>
        <dbReference type="ARBA" id="ARBA00013276"/>
    </source>
</evidence>
<dbReference type="PROSITE" id="PS00941">
    <property type="entry name" value="CARBOXYLESTERASE_B_2"/>
    <property type="match status" value="1"/>
</dbReference>
<evidence type="ECO:0000256" key="6">
    <source>
        <dbReference type="ARBA" id="ARBA00023157"/>
    </source>
</evidence>
<dbReference type="InterPro" id="IPR050654">
    <property type="entry name" value="AChE-related_enzymes"/>
</dbReference>
<evidence type="ECO:0000256" key="8">
    <source>
        <dbReference type="ARBA" id="ARBA00048484"/>
    </source>
</evidence>
<sequence>MNVLLFLIFCQGIILSVTRGASSCAVVQMGNSQIIGEPIMYGENIVNQYLGIPYAKPPLGDLRFKPTVPLDDFPETYEALYPPPACRQYTEVPFPWYFNDTCMSEDCLYLNIWTPADASPQNLKPVLYFIFGGQFGLGSTKPSFYSGVALSGEGDVIVVTVNYRLGPFGFLYTGTDDAPGNAGLWDILTGLRWVNENIRYFGGDPSQITISGQGSSAVAVGRFTESPVASCLYSKLIMLSESPANLQTEFSDIMIDHSKELAMLVGCATDEQYICDPSVSRCLQSVSADLLERAEFQLAPDRPGYFRPVYGDEINPTNPRRDVFEGNFDCKPLFTGNVRNEGSIFLTTNSRDYFGFYGEKNSPVTRKRALNTTQQLLQVFPDLQASMDSCNPNLDLEFMLENNLYEIPDGSSDCLRYETYTGFGDIGIVCPTVYFAEQCAAQGNDVYYYFFDHRDSDTPFANWMGVTHFSEVQFFFGLPLLYPDDYTPAERKLSKEMVGYWTNFIKYGQPDPKWPKYSKENPIYQVIGGEKDAEKYGQGPHQTDCENFEYAFRNL</sequence>
<dbReference type="EC" id="3.1.1.7" evidence="2"/>
<dbReference type="GO" id="GO:0003990">
    <property type="term" value="F:acetylcholinesterase activity"/>
    <property type="evidence" value="ECO:0007669"/>
    <property type="project" value="UniProtKB-EC"/>
</dbReference>
<evidence type="ECO:0000256" key="1">
    <source>
        <dbReference type="ARBA" id="ARBA00005964"/>
    </source>
</evidence>
<dbReference type="PANTHER" id="PTHR43918:SF4">
    <property type="entry name" value="CARBOXYLIC ESTER HYDROLASE"/>
    <property type="match status" value="1"/>
</dbReference>
<feature type="signal peptide" evidence="9">
    <location>
        <begin position="1"/>
        <end position="20"/>
    </location>
</feature>
<dbReference type="AlphaFoldDB" id="A0AAV2B658"/>
<name>A0AAV2B658_9ARAC</name>
<dbReference type="SUPFAM" id="SSF53474">
    <property type="entry name" value="alpha/beta-Hydrolases"/>
    <property type="match status" value="1"/>
</dbReference>
<comment type="catalytic activity">
    <reaction evidence="8">
        <text>acetylcholine + H2O = choline + acetate + H(+)</text>
        <dbReference type="Rhea" id="RHEA:17561"/>
        <dbReference type="ChEBI" id="CHEBI:15354"/>
        <dbReference type="ChEBI" id="CHEBI:15355"/>
        <dbReference type="ChEBI" id="CHEBI:15377"/>
        <dbReference type="ChEBI" id="CHEBI:15378"/>
        <dbReference type="ChEBI" id="CHEBI:30089"/>
        <dbReference type="EC" id="3.1.1.7"/>
    </reaction>
</comment>
<dbReference type="GO" id="GO:0005615">
    <property type="term" value="C:extracellular space"/>
    <property type="evidence" value="ECO:0007669"/>
    <property type="project" value="TreeGrafter"/>
</dbReference>
<reference evidence="11 12" key="1">
    <citation type="submission" date="2024-04" db="EMBL/GenBank/DDBJ databases">
        <authorList>
            <person name="Rising A."/>
            <person name="Reimegard J."/>
            <person name="Sonavane S."/>
            <person name="Akerstrom W."/>
            <person name="Nylinder S."/>
            <person name="Hedman E."/>
            <person name="Kallberg Y."/>
        </authorList>
    </citation>
    <scope>NUCLEOTIDE SEQUENCE [LARGE SCALE GENOMIC DNA]</scope>
</reference>
<evidence type="ECO:0000313" key="12">
    <source>
        <dbReference type="Proteomes" id="UP001497382"/>
    </source>
</evidence>
<dbReference type="InterPro" id="IPR002018">
    <property type="entry name" value="CarbesteraseB"/>
</dbReference>
<keyword evidence="7" id="KW-0325">Glycoprotein</keyword>
<evidence type="ECO:0000256" key="5">
    <source>
        <dbReference type="ARBA" id="ARBA00022867"/>
    </source>
</evidence>
<dbReference type="GO" id="GO:0006581">
    <property type="term" value="P:acetylcholine catabolic process"/>
    <property type="evidence" value="ECO:0007669"/>
    <property type="project" value="TreeGrafter"/>
</dbReference>
<dbReference type="GO" id="GO:0005886">
    <property type="term" value="C:plasma membrane"/>
    <property type="evidence" value="ECO:0007669"/>
    <property type="project" value="TreeGrafter"/>
</dbReference>
<comment type="caution">
    <text evidence="11">The sequence shown here is derived from an EMBL/GenBank/DDBJ whole genome shotgun (WGS) entry which is preliminary data.</text>
</comment>
<feature type="chain" id="PRO_5043830631" description="acetylcholinesterase" evidence="9">
    <location>
        <begin position="21"/>
        <end position="555"/>
    </location>
</feature>
<dbReference type="Proteomes" id="UP001497382">
    <property type="component" value="Unassembled WGS sequence"/>
</dbReference>
<organism evidence="11 12">
    <name type="scientific">Larinioides sclopetarius</name>
    <dbReference type="NCBI Taxonomy" id="280406"/>
    <lineage>
        <taxon>Eukaryota</taxon>
        <taxon>Metazoa</taxon>
        <taxon>Ecdysozoa</taxon>
        <taxon>Arthropoda</taxon>
        <taxon>Chelicerata</taxon>
        <taxon>Arachnida</taxon>
        <taxon>Araneae</taxon>
        <taxon>Araneomorphae</taxon>
        <taxon>Entelegynae</taxon>
        <taxon>Araneoidea</taxon>
        <taxon>Araneidae</taxon>
        <taxon>Larinioides</taxon>
    </lineage>
</organism>
<evidence type="ECO:0000256" key="4">
    <source>
        <dbReference type="ARBA" id="ARBA00022801"/>
    </source>
</evidence>
<protein>
    <recommendedName>
        <fullName evidence="2">acetylcholinesterase</fullName>
        <ecNumber evidence="2">3.1.1.7</ecNumber>
    </recommendedName>
</protein>
<comment type="similarity">
    <text evidence="1">Belongs to the type-B carboxylesterase/lipase family.</text>
</comment>
<accession>A0AAV2B658</accession>
<dbReference type="InterPro" id="IPR019819">
    <property type="entry name" value="Carboxylesterase_B_CS"/>
</dbReference>
<dbReference type="PRINTS" id="PR00878">
    <property type="entry name" value="CHOLNESTRASE"/>
</dbReference>
<evidence type="ECO:0000259" key="10">
    <source>
        <dbReference type="Pfam" id="PF00135"/>
    </source>
</evidence>
<keyword evidence="5" id="KW-0531">Neurotransmitter degradation</keyword>
<evidence type="ECO:0000256" key="9">
    <source>
        <dbReference type="SAM" id="SignalP"/>
    </source>
</evidence>
<dbReference type="Pfam" id="PF00135">
    <property type="entry name" value="COesterase"/>
    <property type="match status" value="1"/>
</dbReference>
<keyword evidence="4" id="KW-0378">Hydrolase</keyword>
<keyword evidence="3" id="KW-0719">Serine esterase</keyword>
<dbReference type="Gene3D" id="3.40.50.1820">
    <property type="entry name" value="alpha/beta hydrolase"/>
    <property type="match status" value="1"/>
</dbReference>
<dbReference type="InterPro" id="IPR029058">
    <property type="entry name" value="AB_hydrolase_fold"/>
</dbReference>
<keyword evidence="6" id="KW-1015">Disulfide bond</keyword>
<dbReference type="PANTHER" id="PTHR43918">
    <property type="entry name" value="ACETYLCHOLINESTERASE"/>
    <property type="match status" value="1"/>
</dbReference>
<dbReference type="InterPro" id="IPR000997">
    <property type="entry name" value="Cholinesterase"/>
</dbReference>
<feature type="domain" description="Carboxylesterase type B" evidence="10">
    <location>
        <begin position="25"/>
        <end position="532"/>
    </location>
</feature>
<dbReference type="GO" id="GO:0019695">
    <property type="term" value="P:choline metabolic process"/>
    <property type="evidence" value="ECO:0007669"/>
    <property type="project" value="TreeGrafter"/>
</dbReference>
<evidence type="ECO:0000256" key="3">
    <source>
        <dbReference type="ARBA" id="ARBA00022487"/>
    </source>
</evidence>
<keyword evidence="12" id="KW-1185">Reference proteome</keyword>
<evidence type="ECO:0000313" key="11">
    <source>
        <dbReference type="EMBL" id="CAL1291592.1"/>
    </source>
</evidence>
<proteinExistence type="inferred from homology"/>
<evidence type="ECO:0000256" key="7">
    <source>
        <dbReference type="ARBA" id="ARBA00023180"/>
    </source>
</evidence>